<evidence type="ECO:0000313" key="1">
    <source>
        <dbReference type="EMBL" id="SVB59777.1"/>
    </source>
</evidence>
<name>A0A382FCD1_9ZZZZ</name>
<organism evidence="1">
    <name type="scientific">marine metagenome</name>
    <dbReference type="NCBI Taxonomy" id="408172"/>
    <lineage>
        <taxon>unclassified sequences</taxon>
        <taxon>metagenomes</taxon>
        <taxon>ecological metagenomes</taxon>
    </lineage>
</organism>
<reference evidence="1" key="1">
    <citation type="submission" date="2018-05" db="EMBL/GenBank/DDBJ databases">
        <authorList>
            <person name="Lanie J.A."/>
            <person name="Ng W.-L."/>
            <person name="Kazmierczak K.M."/>
            <person name="Andrzejewski T.M."/>
            <person name="Davidsen T.M."/>
            <person name="Wayne K.J."/>
            <person name="Tettelin H."/>
            <person name="Glass J.I."/>
            <person name="Rusch D."/>
            <person name="Podicherti R."/>
            <person name="Tsui H.-C.T."/>
            <person name="Winkler M.E."/>
        </authorList>
    </citation>
    <scope>NUCLEOTIDE SEQUENCE</scope>
</reference>
<dbReference type="EMBL" id="UINC01048792">
    <property type="protein sequence ID" value="SVB59777.1"/>
    <property type="molecule type" value="Genomic_DNA"/>
</dbReference>
<accession>A0A382FCD1</accession>
<sequence>MVQKIFMQHGNFFIYEYQITSKTFPSFGIHGKYYSN</sequence>
<protein>
    <submittedName>
        <fullName evidence="1">Uncharacterized protein</fullName>
    </submittedName>
</protein>
<gene>
    <name evidence="1" type="ORF">METZ01_LOCUS212631</name>
</gene>
<proteinExistence type="predicted"/>
<dbReference type="AlphaFoldDB" id="A0A382FCD1"/>